<reference evidence="1 2" key="1">
    <citation type="submission" date="2020-02" db="EMBL/GenBank/DDBJ databases">
        <title>Draft genome sequence of Haematococcus lacustris strain NIES-144.</title>
        <authorList>
            <person name="Morimoto D."/>
            <person name="Nakagawa S."/>
            <person name="Yoshida T."/>
            <person name="Sawayama S."/>
        </authorList>
    </citation>
    <scope>NUCLEOTIDE SEQUENCE [LARGE SCALE GENOMIC DNA]</scope>
    <source>
        <strain evidence="1 2">NIES-144</strain>
    </source>
</reference>
<feature type="non-terminal residue" evidence="1">
    <location>
        <position position="1"/>
    </location>
</feature>
<name>A0A699ZJJ8_HAELA</name>
<accession>A0A699ZJJ8</accession>
<dbReference type="Proteomes" id="UP000485058">
    <property type="component" value="Unassembled WGS sequence"/>
</dbReference>
<dbReference type="EMBL" id="BLLF01001388">
    <property type="protein sequence ID" value="GFH18984.1"/>
    <property type="molecule type" value="Genomic_DNA"/>
</dbReference>
<sequence>MADIKPQHDELSQVTNYTVSMHQYADTVLANWPVMWPGLSKPRWANARFRLYRCKQRTVAKFWAEVAP</sequence>
<evidence type="ECO:0000313" key="1">
    <source>
        <dbReference type="EMBL" id="GFH18984.1"/>
    </source>
</evidence>
<protein>
    <submittedName>
        <fullName evidence="1">Uncharacterized protein</fullName>
    </submittedName>
</protein>
<proteinExistence type="predicted"/>
<organism evidence="1 2">
    <name type="scientific">Haematococcus lacustris</name>
    <name type="common">Green alga</name>
    <name type="synonym">Haematococcus pluvialis</name>
    <dbReference type="NCBI Taxonomy" id="44745"/>
    <lineage>
        <taxon>Eukaryota</taxon>
        <taxon>Viridiplantae</taxon>
        <taxon>Chlorophyta</taxon>
        <taxon>core chlorophytes</taxon>
        <taxon>Chlorophyceae</taxon>
        <taxon>CS clade</taxon>
        <taxon>Chlamydomonadales</taxon>
        <taxon>Haematococcaceae</taxon>
        <taxon>Haematococcus</taxon>
    </lineage>
</organism>
<evidence type="ECO:0000313" key="2">
    <source>
        <dbReference type="Proteomes" id="UP000485058"/>
    </source>
</evidence>
<keyword evidence="2" id="KW-1185">Reference proteome</keyword>
<dbReference type="AlphaFoldDB" id="A0A699ZJJ8"/>
<gene>
    <name evidence="1" type="ORF">HaLaN_15868</name>
</gene>
<comment type="caution">
    <text evidence="1">The sequence shown here is derived from an EMBL/GenBank/DDBJ whole genome shotgun (WGS) entry which is preliminary data.</text>
</comment>